<proteinExistence type="predicted"/>
<dbReference type="PANTHER" id="PTHR35579:SF3">
    <property type="entry name" value="CRISPR SYSTEM CMS ENDORIBONUCLEASE CSM3"/>
    <property type="match status" value="1"/>
</dbReference>
<evidence type="ECO:0000313" key="6">
    <source>
        <dbReference type="Proteomes" id="UP000279336"/>
    </source>
</evidence>
<dbReference type="GO" id="GO:0051607">
    <property type="term" value="P:defense response to virus"/>
    <property type="evidence" value="ECO:0007669"/>
    <property type="project" value="UniProtKB-KW"/>
</dbReference>
<evidence type="ECO:0000256" key="2">
    <source>
        <dbReference type="ARBA" id="ARBA00093789"/>
    </source>
</evidence>
<dbReference type="OrthoDB" id="3732561at2"/>
<feature type="region of interest" description="Disordered" evidence="3">
    <location>
        <begin position="634"/>
        <end position="653"/>
    </location>
</feature>
<dbReference type="InterPro" id="IPR005537">
    <property type="entry name" value="RAMP_III_fam"/>
</dbReference>
<gene>
    <name evidence="5" type="ORF">D7U36_09470</name>
</gene>
<accession>A0A8B3FRE0</accession>
<reference evidence="5 6" key="1">
    <citation type="submission" date="2018-10" db="EMBL/GenBank/DDBJ databases">
        <title>Propionibacterium australiense Genome Sequencing and Assembly.</title>
        <authorList>
            <person name="Bernier A.-M."/>
            <person name="Bernard K."/>
        </authorList>
    </citation>
    <scope>NUCLEOTIDE SEQUENCE [LARGE SCALE GENOMIC DNA]</scope>
    <source>
        <strain evidence="5 6">NML98A078</strain>
    </source>
</reference>
<feature type="domain" description="CRISPR type III-associated protein" evidence="4">
    <location>
        <begin position="20"/>
        <end position="190"/>
    </location>
</feature>
<dbReference type="EMBL" id="RCIW01000014">
    <property type="protein sequence ID" value="RLP08358.1"/>
    <property type="molecule type" value="Genomic_DNA"/>
</dbReference>
<dbReference type="Pfam" id="PF03787">
    <property type="entry name" value="RAMPs"/>
    <property type="match status" value="1"/>
</dbReference>
<evidence type="ECO:0000256" key="3">
    <source>
        <dbReference type="SAM" id="MobiDB-lite"/>
    </source>
</evidence>
<evidence type="ECO:0000256" key="1">
    <source>
        <dbReference type="ARBA" id="ARBA00023118"/>
    </source>
</evidence>
<dbReference type="PANTHER" id="PTHR35579">
    <property type="entry name" value="CRISPR SYSTEM CMS ENDORIBONUCLEASE CSM3"/>
    <property type="match status" value="1"/>
</dbReference>
<name>A0A8B3FRE0_9ACTN</name>
<feature type="region of interest" description="Disordered" evidence="3">
    <location>
        <begin position="390"/>
        <end position="413"/>
    </location>
</feature>
<dbReference type="CDD" id="cd09726">
    <property type="entry name" value="RAMP_I_III"/>
    <property type="match status" value="1"/>
</dbReference>
<dbReference type="Proteomes" id="UP000279336">
    <property type="component" value="Unassembled WGS sequence"/>
</dbReference>
<dbReference type="RefSeq" id="WP_121588249.1">
    <property type="nucleotide sequence ID" value="NZ_RCIW01000014.1"/>
</dbReference>
<protein>
    <submittedName>
        <fullName evidence="5">CRISPR-associated protein Cmr3</fullName>
    </submittedName>
</protein>
<dbReference type="InterPro" id="IPR052216">
    <property type="entry name" value="CRISPR_Csm3_endoribonuclease"/>
</dbReference>
<comment type="subunit">
    <text evidence="2">Part of the Csm effector complex that includes Cas10, Csm2, Csm3, Csm4 and Csm5.</text>
</comment>
<comment type="caution">
    <text evidence="5">The sequence shown here is derived from an EMBL/GenBank/DDBJ whole genome shotgun (WGS) entry which is preliminary data.</text>
</comment>
<organism evidence="5 6">
    <name type="scientific">Propionibacterium australiense</name>
    <dbReference type="NCBI Taxonomy" id="119981"/>
    <lineage>
        <taxon>Bacteria</taxon>
        <taxon>Bacillati</taxon>
        <taxon>Actinomycetota</taxon>
        <taxon>Actinomycetes</taxon>
        <taxon>Propionibacteriales</taxon>
        <taxon>Propionibacteriaceae</taxon>
        <taxon>Propionibacterium</taxon>
    </lineage>
</organism>
<keyword evidence="1" id="KW-0051">Antiviral defense</keyword>
<evidence type="ECO:0000259" key="4">
    <source>
        <dbReference type="Pfam" id="PF03787"/>
    </source>
</evidence>
<evidence type="ECO:0000313" key="5">
    <source>
        <dbReference type="EMBL" id="RLP08358.1"/>
    </source>
</evidence>
<sequence length="653" mass="68092">MSRMSAPARQGALELPVTIVFRSDWGVGTGTGIAGGVSSVVEKDANGRPVVRGTALAGVVREQAATAARALDEAPRGPWHDFVTALFGTPESPRLVSFTDATVPDDAPDVAVHEVVSLSIDEDTGTAKPEFLRFFERAAACALHGRVSLAQTDLHGRPLVWDAEQRDGALLVLALAGLLVRGIGSNRSDGDGLCDVLIGDAMDAPRAREWCRARLGAWTGPAPTPPAADQRFTAPLLAPGRVAAAGDPGFVRADLELRLLTPVVSYEVPLFNEVRSLDFLRGTVLLPWVHRRLRRAFPDDEMVRDAVVAGDLLVSDATAMAGGVRGLPAPLVLTRPKTPDQRSAALPMRNPLFGASPPAAGDADGAQVPVRSGYVFPGFVPADIPSTGEAAPAGSLGAPSLVGRQSTAHDPATGAASQGRLFLVRALPAGLRMGASILMSQRLHEHLGERLHEAFPAGEPVMARLGSRRMGGSYGRVECRAGGFVPARPDQPGWDRDGATTLWFTSDVLARSGALGPGGTVSDLLAALGRGGADVELARAEGALAAGVRHRRVDSWSAADQQPRATRVAARAGSVLRVRPAPGADPGAVIAALARLSVTGFGELTAQGFGRFVLGHELLGRQGFRLTGLSQQHLLSGDDNDQEASPAAEGGLR</sequence>
<dbReference type="AlphaFoldDB" id="A0A8B3FRE0"/>